<feature type="domain" description="YqgF/RNase H-like" evidence="6">
    <location>
        <begin position="17"/>
        <end position="118"/>
    </location>
</feature>
<dbReference type="HAMAP" id="MF_00651">
    <property type="entry name" value="Nuclease_YqgF"/>
    <property type="match status" value="1"/>
</dbReference>
<organism evidence="7 8">
    <name type="scientific">Propioniciclava soli</name>
    <dbReference type="NCBI Taxonomy" id="2775081"/>
    <lineage>
        <taxon>Bacteria</taxon>
        <taxon>Bacillati</taxon>
        <taxon>Actinomycetota</taxon>
        <taxon>Actinomycetes</taxon>
        <taxon>Propionibacteriales</taxon>
        <taxon>Propionibacteriaceae</taxon>
        <taxon>Propioniciclava</taxon>
    </lineage>
</organism>
<reference evidence="7 8" key="1">
    <citation type="journal article" date="2023" name="Environ Microbiome">
        <title>A coral-associated actinobacterium mitigates coral bleaching under heat stress.</title>
        <authorList>
            <person name="Li J."/>
            <person name="Zou Y."/>
            <person name="Li Q."/>
            <person name="Zhang J."/>
            <person name="Bourne D.G."/>
            <person name="Lyu Y."/>
            <person name="Liu C."/>
            <person name="Zhang S."/>
        </authorList>
    </citation>
    <scope>NUCLEOTIDE SEQUENCE [LARGE SCALE GENOMIC DNA]</scope>
    <source>
        <strain evidence="7 8">SCSIO 13291</strain>
    </source>
</reference>
<evidence type="ECO:0000256" key="3">
    <source>
        <dbReference type="ARBA" id="ARBA00022722"/>
    </source>
</evidence>
<dbReference type="Pfam" id="PF03652">
    <property type="entry name" value="RuvX"/>
    <property type="match status" value="1"/>
</dbReference>
<dbReference type="InterPro" id="IPR005227">
    <property type="entry name" value="YqgF"/>
</dbReference>
<dbReference type="InterPro" id="IPR006641">
    <property type="entry name" value="YqgF/RNaseH-like_dom"/>
</dbReference>
<dbReference type="EC" id="3.1.-.-" evidence="5"/>
<dbReference type="InterPro" id="IPR037027">
    <property type="entry name" value="YqgF/RNaseH-like_dom_sf"/>
</dbReference>
<evidence type="ECO:0000313" key="8">
    <source>
        <dbReference type="Proteomes" id="UP001434337"/>
    </source>
</evidence>
<evidence type="ECO:0000259" key="6">
    <source>
        <dbReference type="SMART" id="SM00732"/>
    </source>
</evidence>
<evidence type="ECO:0000313" key="7">
    <source>
        <dbReference type="EMBL" id="WZW97059.1"/>
    </source>
</evidence>
<evidence type="ECO:0000256" key="1">
    <source>
        <dbReference type="ARBA" id="ARBA00022490"/>
    </source>
</evidence>
<sequence length="169" mass="18037">MSDADAARPDAAPPIQGVRLALDWGQARIGVAACDARGTLAHPVETLNARDRGQVLARLRALVAEYEPTGFVLGLPRHLNGHEGVNARLVRDSAAWLAAQFPEVDVRLVDERLTTVTASAQLRAAGRTARQQRGVIDQAAAVAILNAALDTERATGRRAGEPINERTPE</sequence>
<gene>
    <name evidence="7" type="primary">ruvX</name>
    <name evidence="7" type="ORF">PCC79_08975</name>
</gene>
<accession>A0ABZ3C2C0</accession>
<dbReference type="PANTHER" id="PTHR33317">
    <property type="entry name" value="POLYNUCLEOTIDYL TRANSFERASE, RIBONUCLEASE H-LIKE SUPERFAMILY PROTEIN"/>
    <property type="match status" value="1"/>
</dbReference>
<keyword evidence="4 5" id="KW-0378">Hydrolase</keyword>
<keyword evidence="8" id="KW-1185">Reference proteome</keyword>
<dbReference type="NCBIfam" id="TIGR00250">
    <property type="entry name" value="RNAse_H_YqgF"/>
    <property type="match status" value="1"/>
</dbReference>
<proteinExistence type="inferred from homology"/>
<evidence type="ECO:0000256" key="2">
    <source>
        <dbReference type="ARBA" id="ARBA00022517"/>
    </source>
</evidence>
<comment type="subcellular location">
    <subcellularLocation>
        <location evidence="5">Cytoplasm</location>
    </subcellularLocation>
</comment>
<dbReference type="InterPro" id="IPR012337">
    <property type="entry name" value="RNaseH-like_sf"/>
</dbReference>
<comment type="similarity">
    <text evidence="5">Belongs to the YqgF HJR family.</text>
</comment>
<keyword evidence="2 5" id="KW-0690">Ribosome biogenesis</keyword>
<dbReference type="PANTHER" id="PTHR33317:SF4">
    <property type="entry name" value="POLYNUCLEOTIDYL TRANSFERASE, RIBONUCLEASE H-LIKE SUPERFAMILY PROTEIN"/>
    <property type="match status" value="1"/>
</dbReference>
<name>A0ABZ3C2C0_9ACTN</name>
<dbReference type="EMBL" id="CP115965">
    <property type="protein sequence ID" value="WZW97059.1"/>
    <property type="molecule type" value="Genomic_DNA"/>
</dbReference>
<keyword evidence="3 5" id="KW-0540">Nuclease</keyword>
<dbReference type="CDD" id="cd16964">
    <property type="entry name" value="YqgF"/>
    <property type="match status" value="1"/>
</dbReference>
<dbReference type="Proteomes" id="UP001434337">
    <property type="component" value="Chromosome"/>
</dbReference>
<protein>
    <recommendedName>
        <fullName evidence="5">Putative pre-16S rRNA nuclease</fullName>
        <ecNumber evidence="5">3.1.-.-</ecNumber>
    </recommendedName>
</protein>
<comment type="function">
    <text evidence="5">Could be a nuclease involved in processing of the 5'-end of pre-16S rRNA.</text>
</comment>
<keyword evidence="1 5" id="KW-0963">Cytoplasm</keyword>
<dbReference type="SMART" id="SM00732">
    <property type="entry name" value="YqgFc"/>
    <property type="match status" value="1"/>
</dbReference>
<dbReference type="SUPFAM" id="SSF53098">
    <property type="entry name" value="Ribonuclease H-like"/>
    <property type="match status" value="1"/>
</dbReference>
<dbReference type="Gene3D" id="3.30.420.140">
    <property type="entry name" value="YqgF/RNase H-like domain"/>
    <property type="match status" value="1"/>
</dbReference>
<dbReference type="RefSeq" id="WP_232547854.1">
    <property type="nucleotide sequence ID" value="NZ_CP115965.1"/>
</dbReference>
<evidence type="ECO:0000256" key="5">
    <source>
        <dbReference type="HAMAP-Rule" id="MF_00651"/>
    </source>
</evidence>
<evidence type="ECO:0000256" key="4">
    <source>
        <dbReference type="ARBA" id="ARBA00022801"/>
    </source>
</evidence>